<evidence type="ECO:0000256" key="4">
    <source>
        <dbReference type="ARBA" id="ARBA00022519"/>
    </source>
</evidence>
<evidence type="ECO:0000256" key="9">
    <source>
        <dbReference type="RuleBase" id="RU369079"/>
    </source>
</evidence>
<accession>A0A1H3CM86</accession>
<dbReference type="GO" id="GO:0022857">
    <property type="term" value="F:transmembrane transporter activity"/>
    <property type="evidence" value="ECO:0007669"/>
    <property type="project" value="UniProtKB-UniRule"/>
</dbReference>
<dbReference type="GO" id="GO:0015740">
    <property type="term" value="P:C4-dicarboxylate transport"/>
    <property type="evidence" value="ECO:0007669"/>
    <property type="project" value="TreeGrafter"/>
</dbReference>
<feature type="domain" description="Tripartite ATP-independent periplasmic transporters DctQ component" evidence="10">
    <location>
        <begin position="25"/>
        <end position="148"/>
    </location>
</feature>
<dbReference type="RefSeq" id="WP_089948389.1">
    <property type="nucleotide sequence ID" value="NZ_FNOI01000009.1"/>
</dbReference>
<evidence type="ECO:0000256" key="8">
    <source>
        <dbReference type="ARBA" id="ARBA00038436"/>
    </source>
</evidence>
<keyword evidence="5 9" id="KW-0812">Transmembrane</keyword>
<evidence type="ECO:0000256" key="6">
    <source>
        <dbReference type="ARBA" id="ARBA00022989"/>
    </source>
</evidence>
<proteinExistence type="inferred from homology"/>
<protein>
    <recommendedName>
        <fullName evidence="9">TRAP transporter small permease protein</fullName>
    </recommendedName>
</protein>
<feature type="transmembrane region" description="Helical" evidence="9">
    <location>
        <begin position="12"/>
        <end position="36"/>
    </location>
</feature>
<sequence>MIVGLNRIVDWIENIFVTMLILTATVVAIVQVIARYVFNNSLYWSEELILYSLITMSFLTMGMGVRYASHISVEAIYAVAGPRTARALQIGAGCLGLIFASMLIYYGTTLSLNTMRMGQLSPAMRVPVGYVYLIIPVSGAFMALRYLLILQSYLIGRDYDAPQVDIKTS</sequence>
<evidence type="ECO:0000259" key="10">
    <source>
        <dbReference type="Pfam" id="PF04290"/>
    </source>
</evidence>
<organism evidence="11 12">
    <name type="scientific">Litoreibacter albidus</name>
    <dbReference type="NCBI Taxonomy" id="670155"/>
    <lineage>
        <taxon>Bacteria</taxon>
        <taxon>Pseudomonadati</taxon>
        <taxon>Pseudomonadota</taxon>
        <taxon>Alphaproteobacteria</taxon>
        <taxon>Rhodobacterales</taxon>
        <taxon>Roseobacteraceae</taxon>
        <taxon>Litoreibacter</taxon>
    </lineage>
</organism>
<dbReference type="PANTHER" id="PTHR35011:SF2">
    <property type="entry name" value="2,3-DIKETO-L-GULONATE TRAP TRANSPORTER SMALL PERMEASE PROTEIN YIAM"/>
    <property type="match status" value="1"/>
</dbReference>
<name>A0A1H3CM86_9RHOB</name>
<keyword evidence="4 9" id="KW-0997">Cell inner membrane</keyword>
<dbReference type="InterPro" id="IPR007387">
    <property type="entry name" value="TRAP_DctQ"/>
</dbReference>
<evidence type="ECO:0000256" key="1">
    <source>
        <dbReference type="ARBA" id="ARBA00004429"/>
    </source>
</evidence>
<evidence type="ECO:0000256" key="7">
    <source>
        <dbReference type="ARBA" id="ARBA00023136"/>
    </source>
</evidence>
<keyword evidence="7 9" id="KW-0472">Membrane</keyword>
<dbReference type="STRING" id="670155.SAMN04488001_3487"/>
<dbReference type="AlphaFoldDB" id="A0A1H3CM86"/>
<keyword evidence="6 9" id="KW-1133">Transmembrane helix</keyword>
<dbReference type="PANTHER" id="PTHR35011">
    <property type="entry name" value="2,3-DIKETO-L-GULONATE TRAP TRANSPORTER SMALL PERMEASE PROTEIN YIAM"/>
    <property type="match status" value="1"/>
</dbReference>
<feature type="transmembrane region" description="Helical" evidence="9">
    <location>
        <begin position="48"/>
        <end position="68"/>
    </location>
</feature>
<feature type="transmembrane region" description="Helical" evidence="9">
    <location>
        <begin position="88"/>
        <end position="108"/>
    </location>
</feature>
<dbReference type="EMBL" id="FNOI01000009">
    <property type="protein sequence ID" value="SDX55271.1"/>
    <property type="molecule type" value="Genomic_DNA"/>
</dbReference>
<dbReference type="GO" id="GO:0005886">
    <property type="term" value="C:plasma membrane"/>
    <property type="evidence" value="ECO:0007669"/>
    <property type="project" value="UniProtKB-SubCell"/>
</dbReference>
<comment type="subunit">
    <text evidence="9">The complex comprises the extracytoplasmic solute receptor protein and the two transmembrane proteins.</text>
</comment>
<reference evidence="12" key="1">
    <citation type="submission" date="2016-10" db="EMBL/GenBank/DDBJ databases">
        <authorList>
            <person name="Varghese N."/>
            <person name="Submissions S."/>
        </authorList>
    </citation>
    <scope>NUCLEOTIDE SEQUENCE [LARGE SCALE GENOMIC DNA]</scope>
    <source>
        <strain evidence="12">DSM 26922</strain>
    </source>
</reference>
<keyword evidence="2 9" id="KW-0813">Transport</keyword>
<evidence type="ECO:0000313" key="12">
    <source>
        <dbReference type="Proteomes" id="UP000199441"/>
    </source>
</evidence>
<comment type="subcellular location">
    <subcellularLocation>
        <location evidence="1 9">Cell inner membrane</location>
        <topology evidence="1 9">Multi-pass membrane protein</topology>
    </subcellularLocation>
</comment>
<dbReference type="OrthoDB" id="4964541at2"/>
<keyword evidence="3" id="KW-1003">Cell membrane</keyword>
<dbReference type="Proteomes" id="UP000199441">
    <property type="component" value="Unassembled WGS sequence"/>
</dbReference>
<gene>
    <name evidence="11" type="ORF">SAMN04488001_3487</name>
</gene>
<dbReference type="InterPro" id="IPR055348">
    <property type="entry name" value="DctQ"/>
</dbReference>
<comment type="function">
    <text evidence="9">Part of the tripartite ATP-independent periplasmic (TRAP) transport system.</text>
</comment>
<evidence type="ECO:0000313" key="11">
    <source>
        <dbReference type="EMBL" id="SDX55271.1"/>
    </source>
</evidence>
<feature type="transmembrane region" description="Helical" evidence="9">
    <location>
        <begin position="128"/>
        <end position="148"/>
    </location>
</feature>
<evidence type="ECO:0000256" key="2">
    <source>
        <dbReference type="ARBA" id="ARBA00022448"/>
    </source>
</evidence>
<evidence type="ECO:0000256" key="3">
    <source>
        <dbReference type="ARBA" id="ARBA00022475"/>
    </source>
</evidence>
<dbReference type="Pfam" id="PF04290">
    <property type="entry name" value="DctQ"/>
    <property type="match status" value="1"/>
</dbReference>
<keyword evidence="12" id="KW-1185">Reference proteome</keyword>
<evidence type="ECO:0000256" key="5">
    <source>
        <dbReference type="ARBA" id="ARBA00022692"/>
    </source>
</evidence>
<comment type="similarity">
    <text evidence="8 9">Belongs to the TRAP transporter small permease family.</text>
</comment>